<evidence type="ECO:0000313" key="2">
    <source>
        <dbReference type="Proteomes" id="UP001066276"/>
    </source>
</evidence>
<gene>
    <name evidence="1" type="ORF">NDU88_001486</name>
</gene>
<comment type="caution">
    <text evidence="1">The sequence shown here is derived from an EMBL/GenBank/DDBJ whole genome shotgun (WGS) entry which is preliminary data.</text>
</comment>
<accession>A0AAV7KTJ8</accession>
<protein>
    <submittedName>
        <fullName evidence="1">Uncharacterized protein</fullName>
    </submittedName>
</protein>
<organism evidence="1 2">
    <name type="scientific">Pleurodeles waltl</name>
    <name type="common">Iberian ribbed newt</name>
    <dbReference type="NCBI Taxonomy" id="8319"/>
    <lineage>
        <taxon>Eukaryota</taxon>
        <taxon>Metazoa</taxon>
        <taxon>Chordata</taxon>
        <taxon>Craniata</taxon>
        <taxon>Vertebrata</taxon>
        <taxon>Euteleostomi</taxon>
        <taxon>Amphibia</taxon>
        <taxon>Batrachia</taxon>
        <taxon>Caudata</taxon>
        <taxon>Salamandroidea</taxon>
        <taxon>Salamandridae</taxon>
        <taxon>Pleurodelinae</taxon>
        <taxon>Pleurodeles</taxon>
    </lineage>
</organism>
<reference evidence="1" key="1">
    <citation type="journal article" date="2022" name="bioRxiv">
        <title>Sequencing and chromosome-scale assembly of the giantPleurodeles waltlgenome.</title>
        <authorList>
            <person name="Brown T."/>
            <person name="Elewa A."/>
            <person name="Iarovenko S."/>
            <person name="Subramanian E."/>
            <person name="Araus A.J."/>
            <person name="Petzold A."/>
            <person name="Susuki M."/>
            <person name="Suzuki K.-i.T."/>
            <person name="Hayashi T."/>
            <person name="Toyoda A."/>
            <person name="Oliveira C."/>
            <person name="Osipova E."/>
            <person name="Leigh N.D."/>
            <person name="Simon A."/>
            <person name="Yun M.H."/>
        </authorList>
    </citation>
    <scope>NUCLEOTIDE SEQUENCE</scope>
    <source>
        <strain evidence="1">20211129_DDA</strain>
        <tissue evidence="1">Liver</tissue>
    </source>
</reference>
<evidence type="ECO:0000313" key="1">
    <source>
        <dbReference type="EMBL" id="KAJ1081304.1"/>
    </source>
</evidence>
<keyword evidence="2" id="KW-1185">Reference proteome</keyword>
<proteinExistence type="predicted"/>
<sequence>MFACRSIKNTTPSIKRSVENLLEFNFQVEYLPGKKHVPDDFLSILPLADRIPDDQVPVLWVKESAIDKDE</sequence>
<dbReference type="AlphaFoldDB" id="A0AAV7KTJ8"/>
<dbReference type="Proteomes" id="UP001066276">
    <property type="component" value="Chromosome 12"/>
</dbReference>
<dbReference type="EMBL" id="JANPWB010000016">
    <property type="protein sequence ID" value="KAJ1081304.1"/>
    <property type="molecule type" value="Genomic_DNA"/>
</dbReference>
<name>A0AAV7KTJ8_PLEWA</name>